<evidence type="ECO:0000313" key="7">
    <source>
        <dbReference type="RefSeq" id="XP_004842367.1"/>
    </source>
</evidence>
<dbReference type="EMBL" id="GEBF01006155">
    <property type="protein sequence ID" value="JAN97477.1"/>
    <property type="molecule type" value="Transcribed_RNA"/>
</dbReference>
<feature type="domain" description="Fibronectin type-III" evidence="4">
    <location>
        <begin position="139"/>
        <end position="238"/>
    </location>
</feature>
<dbReference type="RefSeq" id="XP_004842367.1">
    <property type="nucleotide sequence ID" value="XM_004842310.2"/>
</dbReference>
<dbReference type="InterPro" id="IPR036116">
    <property type="entry name" value="FN3_sf"/>
</dbReference>
<evidence type="ECO:0000313" key="5">
    <source>
        <dbReference type="EMBL" id="JAN97477.1"/>
    </source>
</evidence>
<dbReference type="Pfam" id="PF01108">
    <property type="entry name" value="Tissue_fac"/>
    <property type="match status" value="1"/>
</dbReference>
<keyword evidence="6" id="KW-1185">Reference proteome</keyword>
<dbReference type="InterPro" id="IPR015373">
    <property type="entry name" value="Interferon/interleukin_rcp_dom"/>
</dbReference>
<dbReference type="FunFam" id="2.60.40.10:FF:001281">
    <property type="entry name" value="Interferon gamma receptor 2"/>
    <property type="match status" value="1"/>
</dbReference>
<reference evidence="5" key="1">
    <citation type="submission" date="2015-10" db="EMBL/GenBank/DDBJ databases">
        <title>FRAMA: From RNA-seq data to annotated mRNA assemblies.</title>
        <authorList>
            <person name="Bens M."/>
            <person name="Sahm A."/>
            <person name="Jahn N."/>
            <person name="Morhart M."/>
            <person name="Holtze S."/>
            <person name="Hildebrandt T.B."/>
            <person name="Platzer M."/>
            <person name="Szafranski K."/>
        </authorList>
    </citation>
    <scope>NUCLEOTIDE SEQUENCE</scope>
    <source>
        <tissue evidence="5">Skin</tissue>
    </source>
</reference>
<feature type="chain" id="PRO_5044544953" evidence="3">
    <location>
        <begin position="22"/>
        <end position="349"/>
    </location>
</feature>
<dbReference type="PROSITE" id="PS50853">
    <property type="entry name" value="FN3"/>
    <property type="match status" value="1"/>
</dbReference>
<reference evidence="7" key="2">
    <citation type="submission" date="2025-04" db="UniProtKB">
        <authorList>
            <consortium name="RefSeq"/>
        </authorList>
    </citation>
    <scope>IDENTIFICATION</scope>
</reference>
<organism evidence="5">
    <name type="scientific">Heterocephalus glaber</name>
    <name type="common">Naked mole rat</name>
    <dbReference type="NCBI Taxonomy" id="10181"/>
    <lineage>
        <taxon>Eukaryota</taxon>
        <taxon>Metazoa</taxon>
        <taxon>Chordata</taxon>
        <taxon>Craniata</taxon>
        <taxon>Vertebrata</taxon>
        <taxon>Euteleostomi</taxon>
        <taxon>Mammalia</taxon>
        <taxon>Eutheria</taxon>
        <taxon>Euarchontoglires</taxon>
        <taxon>Glires</taxon>
        <taxon>Rodentia</taxon>
        <taxon>Hystricomorpha</taxon>
        <taxon>Bathyergidae</taxon>
        <taxon>Heterocephalus</taxon>
    </lineage>
</organism>
<dbReference type="PANTHER" id="PTHR20859">
    <property type="entry name" value="INTERFERON/INTERLEUKIN RECEPTOR"/>
    <property type="match status" value="1"/>
</dbReference>
<feature type="transmembrane region" description="Helical" evidence="2">
    <location>
        <begin position="245"/>
        <end position="268"/>
    </location>
</feature>
<keyword evidence="3" id="KW-0732">Signal</keyword>
<keyword evidence="2" id="KW-0812">Transmembrane</keyword>
<dbReference type="GO" id="GO:0004896">
    <property type="term" value="F:cytokine receptor activity"/>
    <property type="evidence" value="ECO:0007669"/>
    <property type="project" value="TreeGrafter"/>
</dbReference>
<dbReference type="Bgee" id="ENSHGLG00000016614">
    <property type="expression patterns" value="Expressed in zone of skin and 10 other cell types or tissues"/>
</dbReference>
<evidence type="ECO:0000313" key="6">
    <source>
        <dbReference type="Proteomes" id="UP000694906"/>
    </source>
</evidence>
<keyword evidence="2" id="KW-1133">Transmembrane helix</keyword>
<keyword evidence="2" id="KW-0472">Membrane</keyword>
<dbReference type="GeneID" id="101724858"/>
<dbReference type="Proteomes" id="UP000694906">
    <property type="component" value="Unplaced"/>
</dbReference>
<sequence>MRPPAPGLWLLLSLCCLGTAATPSDSSQLAAPRNPKIHLYNAEQILRWEPSSPGNDTVPVTYRVQFKYTGSNWSDFESPEVNCTQISATECKFATATLSEGFPKDFNVSLRVRAELGQQKSAWAAVPWFQHFRNATIGPPENIVVTPGGGSLIVTFSAPFDTGNPRDATFSYYVHYWEKGGTQQVRDPVKSNSILLNNLKPFTVYCLQVQARLFWTRPKIINPGDFSNTFCEETTADASTKLQQIILISMGTFSLLLVLTGACFFLVLKYQGLIKYWFHTPPSIPSQIEEYLKDPAQPILEVLDKDSSPKDDVWDSVSVISFPEKEGEDMEPKHGSSWGTPEVDAEQGS</sequence>
<dbReference type="CDD" id="cd00063">
    <property type="entry name" value="FN3"/>
    <property type="match status" value="1"/>
</dbReference>
<protein>
    <submittedName>
        <fullName evidence="5 7">Interferon gamma receptor 2</fullName>
    </submittedName>
</protein>
<name>A0A0N8ESV1_HETGA</name>
<accession>A0A0N8ESV1</accession>
<dbReference type="CTD" id="3460"/>
<dbReference type="Gene3D" id="2.60.40.10">
    <property type="entry name" value="Immunoglobulins"/>
    <property type="match status" value="2"/>
</dbReference>
<dbReference type="SMART" id="SM00060">
    <property type="entry name" value="FN3"/>
    <property type="match status" value="2"/>
</dbReference>
<feature type="signal peptide" evidence="3">
    <location>
        <begin position="1"/>
        <end position="21"/>
    </location>
</feature>
<keyword evidence="5 7" id="KW-0675">Receptor</keyword>
<dbReference type="Pfam" id="PF09294">
    <property type="entry name" value="Interfer-bind"/>
    <property type="match status" value="1"/>
</dbReference>
<evidence type="ECO:0000256" key="3">
    <source>
        <dbReference type="SAM" id="SignalP"/>
    </source>
</evidence>
<dbReference type="FunFam" id="2.60.40.10:FF:000957">
    <property type="entry name" value="Interferon gamma receptor 2"/>
    <property type="match status" value="1"/>
</dbReference>
<feature type="region of interest" description="Disordered" evidence="1">
    <location>
        <begin position="321"/>
        <end position="349"/>
    </location>
</feature>
<dbReference type="InterPro" id="IPR003961">
    <property type="entry name" value="FN3_dom"/>
</dbReference>
<dbReference type="KEGG" id="hgl:101724858"/>
<dbReference type="AlphaFoldDB" id="A0A0N8ESV1"/>
<dbReference type="GO" id="GO:0005886">
    <property type="term" value="C:plasma membrane"/>
    <property type="evidence" value="ECO:0007669"/>
    <property type="project" value="TreeGrafter"/>
</dbReference>
<gene>
    <name evidence="5" type="primary">IFNGR2</name>
    <name evidence="7" type="synonym">Ifngr2</name>
</gene>
<evidence type="ECO:0000256" key="2">
    <source>
        <dbReference type="SAM" id="Phobius"/>
    </source>
</evidence>
<dbReference type="InterPro" id="IPR013783">
    <property type="entry name" value="Ig-like_fold"/>
</dbReference>
<evidence type="ECO:0000259" key="4">
    <source>
        <dbReference type="PROSITE" id="PS50853"/>
    </source>
</evidence>
<dbReference type="SUPFAM" id="SSF49265">
    <property type="entry name" value="Fibronectin type III"/>
    <property type="match status" value="2"/>
</dbReference>
<dbReference type="OrthoDB" id="9932619at2759"/>
<dbReference type="PANTHER" id="PTHR20859:SF46">
    <property type="entry name" value="INTERFERON GAMMA RECEPTOR 2"/>
    <property type="match status" value="1"/>
</dbReference>
<evidence type="ECO:0000256" key="1">
    <source>
        <dbReference type="SAM" id="MobiDB-lite"/>
    </source>
</evidence>
<dbReference type="InterPro" id="IPR050650">
    <property type="entry name" value="Type-II_Cytokine-TF_Rcpt"/>
</dbReference>
<proteinExistence type="predicted"/>